<dbReference type="AlphaFoldDB" id="A0A521FS61"/>
<keyword evidence="3" id="KW-1185">Reference proteome</keyword>
<organism evidence="2 3">
    <name type="scientific">Paracoccus laeviglucosivorans</name>
    <dbReference type="NCBI Taxonomy" id="1197861"/>
    <lineage>
        <taxon>Bacteria</taxon>
        <taxon>Pseudomonadati</taxon>
        <taxon>Pseudomonadota</taxon>
        <taxon>Alphaproteobacteria</taxon>
        <taxon>Rhodobacterales</taxon>
        <taxon>Paracoccaceae</taxon>
        <taxon>Paracoccus</taxon>
    </lineage>
</organism>
<protein>
    <submittedName>
        <fullName evidence="2">Uncharacterized protein</fullName>
    </submittedName>
</protein>
<dbReference type="EMBL" id="FXTK01000039">
    <property type="protein sequence ID" value="SMO98956.1"/>
    <property type="molecule type" value="Genomic_DNA"/>
</dbReference>
<name>A0A521FS61_9RHOB</name>
<evidence type="ECO:0000313" key="2">
    <source>
        <dbReference type="EMBL" id="SMO98956.1"/>
    </source>
</evidence>
<feature type="non-terminal residue" evidence="2">
    <location>
        <position position="1"/>
    </location>
</feature>
<evidence type="ECO:0000313" key="3">
    <source>
        <dbReference type="Proteomes" id="UP000319014"/>
    </source>
</evidence>
<proteinExistence type="predicted"/>
<reference evidence="2 3" key="1">
    <citation type="submission" date="2017-05" db="EMBL/GenBank/DDBJ databases">
        <authorList>
            <person name="Varghese N."/>
            <person name="Submissions S."/>
        </authorList>
    </citation>
    <scope>NUCLEOTIDE SEQUENCE [LARGE SCALE GENOMIC DNA]</scope>
    <source>
        <strain evidence="2 3">DSM 100094</strain>
    </source>
</reference>
<evidence type="ECO:0000256" key="1">
    <source>
        <dbReference type="SAM" id="MobiDB-lite"/>
    </source>
</evidence>
<dbReference type="Proteomes" id="UP000319014">
    <property type="component" value="Unassembled WGS sequence"/>
</dbReference>
<feature type="compositionally biased region" description="Basic and acidic residues" evidence="1">
    <location>
        <begin position="316"/>
        <end position="346"/>
    </location>
</feature>
<feature type="region of interest" description="Disordered" evidence="1">
    <location>
        <begin position="308"/>
        <end position="346"/>
    </location>
</feature>
<gene>
    <name evidence="2" type="ORF">SAMN06265221_13912</name>
</gene>
<sequence length="346" mass="38165">NVATLQICASMARQSSDTELAGRISAMAETLARGGIISMTKEDQMRAEAVRTRGDLAQYYDQWLGRAEANINRLPTTERGEMRRELYAAAAEVAKQLGDARGAELMRQPARDPLHAARIGEQAITRGGVSRTIGADGIAEIKDRIGDAARRAGLDPERVQGRLNHGAANAWQERDWTKQDLIEVARSKKLDLDSAAGRSKAATLVDGFYAKAGEILSQGLERSTGNDRLTRTLGTMAQALKQDGQVAFQNEAHAGRFARDLKDRYGADLMVRLAKGDDRALAVDIPDRDQRRAVAQAITAAAERHETMGMSLRQVQEAKLRLREERDRTADRDGDHPRGRDKDRER</sequence>
<accession>A0A521FS61</accession>
<dbReference type="RefSeq" id="WP_221930501.1">
    <property type="nucleotide sequence ID" value="NZ_FXTK01000039.1"/>
</dbReference>